<proteinExistence type="predicted"/>
<protein>
    <submittedName>
        <fullName evidence="2">Uncharacterized protein</fullName>
    </submittedName>
</protein>
<feature type="compositionally biased region" description="Basic and acidic residues" evidence="1">
    <location>
        <begin position="31"/>
        <end position="41"/>
    </location>
</feature>
<dbReference type="EMBL" id="HBGU01085281">
    <property type="protein sequence ID" value="CAD9553943.1"/>
    <property type="molecule type" value="Transcribed_RNA"/>
</dbReference>
<gene>
    <name evidence="2" type="ORF">CBRE1094_LOCUS46542</name>
</gene>
<feature type="region of interest" description="Disordered" evidence="1">
    <location>
        <begin position="20"/>
        <end position="41"/>
    </location>
</feature>
<feature type="compositionally biased region" description="Polar residues" evidence="1">
    <location>
        <begin position="20"/>
        <end position="30"/>
    </location>
</feature>
<name>A0A7S2JPL4_9EUKA</name>
<dbReference type="AlphaFoldDB" id="A0A7S2JPL4"/>
<evidence type="ECO:0000313" key="2">
    <source>
        <dbReference type="EMBL" id="CAD9553943.1"/>
    </source>
</evidence>
<accession>A0A7S2JPL4</accession>
<evidence type="ECO:0000256" key="1">
    <source>
        <dbReference type="SAM" id="MobiDB-lite"/>
    </source>
</evidence>
<organism evidence="2">
    <name type="scientific">Haptolina brevifila</name>
    <dbReference type="NCBI Taxonomy" id="156173"/>
    <lineage>
        <taxon>Eukaryota</taxon>
        <taxon>Haptista</taxon>
        <taxon>Haptophyta</taxon>
        <taxon>Prymnesiophyceae</taxon>
        <taxon>Prymnesiales</taxon>
        <taxon>Prymnesiaceae</taxon>
        <taxon>Haptolina</taxon>
    </lineage>
</organism>
<sequence>MSADAMVALMNNRELLMGGSTTNSLMSGNNRDADGTIDRVRDPPESLKPLLKKIKRVIDLELIDIHTLLKEQGATPYGTFNKTRFNSCLTIIFKSSIIFSHEDLFAIDSAYGTGAPDLQEPGTYEHIAWMDFVEDILLTDASFTPADKAPPLGFKPKPMSAIAMMLDAMDGKVDGVVDDSKLVDKTAGGKFMGDHDGWDSAADNEELVADSRAQASMSRGHRV</sequence>
<reference evidence="2" key="1">
    <citation type="submission" date="2021-01" db="EMBL/GenBank/DDBJ databases">
        <authorList>
            <person name="Corre E."/>
            <person name="Pelletier E."/>
            <person name="Niang G."/>
            <person name="Scheremetjew M."/>
            <person name="Finn R."/>
            <person name="Kale V."/>
            <person name="Holt S."/>
            <person name="Cochrane G."/>
            <person name="Meng A."/>
            <person name="Brown T."/>
            <person name="Cohen L."/>
        </authorList>
    </citation>
    <scope>NUCLEOTIDE SEQUENCE</scope>
    <source>
        <strain evidence="2">UTEX LB 985</strain>
    </source>
</reference>